<dbReference type="AlphaFoldDB" id="A0A1L7X8M5"/>
<organism evidence="1 2">
    <name type="scientific">Phialocephala subalpina</name>
    <dbReference type="NCBI Taxonomy" id="576137"/>
    <lineage>
        <taxon>Eukaryota</taxon>
        <taxon>Fungi</taxon>
        <taxon>Dikarya</taxon>
        <taxon>Ascomycota</taxon>
        <taxon>Pezizomycotina</taxon>
        <taxon>Leotiomycetes</taxon>
        <taxon>Helotiales</taxon>
        <taxon>Mollisiaceae</taxon>
        <taxon>Phialocephala</taxon>
        <taxon>Phialocephala fortinii species complex</taxon>
    </lineage>
</organism>
<sequence>MSNFPRWPRNNTGFNNADNVERYLQEGGHRTWGLVIYRCTYDSDDDWNKFIDLFQHHTKQALEAYNGLGMMDSMSLTIVEDRPTLDDARTSFVREHFKHWAAAAAEMEQGEGVEPGLSQRYRYCIQVDDAALESMFDYGSRKYSNLGHVNLIQKDWEPYAHVPKEKEPVENPIEDCTLHDVGWMMISYTSVMVDEYCQLQEDGNWYTEYQRPPKVIRG</sequence>
<gene>
    <name evidence="1" type="ORF">PAC_11233</name>
</gene>
<proteinExistence type="predicted"/>
<protein>
    <submittedName>
        <fullName evidence="1">Uncharacterized protein</fullName>
    </submittedName>
</protein>
<accession>A0A1L7X8M5</accession>
<dbReference type="EMBL" id="FJOG01000018">
    <property type="protein sequence ID" value="CZR61337.1"/>
    <property type="molecule type" value="Genomic_DNA"/>
</dbReference>
<dbReference type="OrthoDB" id="4424523at2759"/>
<keyword evidence="2" id="KW-1185">Reference proteome</keyword>
<dbReference type="STRING" id="576137.A0A1L7X8M5"/>
<name>A0A1L7X8M5_9HELO</name>
<dbReference type="Proteomes" id="UP000184330">
    <property type="component" value="Unassembled WGS sequence"/>
</dbReference>
<evidence type="ECO:0000313" key="2">
    <source>
        <dbReference type="Proteomes" id="UP000184330"/>
    </source>
</evidence>
<evidence type="ECO:0000313" key="1">
    <source>
        <dbReference type="EMBL" id="CZR61337.1"/>
    </source>
</evidence>
<reference evidence="1 2" key="1">
    <citation type="submission" date="2016-03" db="EMBL/GenBank/DDBJ databases">
        <authorList>
            <person name="Ploux O."/>
        </authorList>
    </citation>
    <scope>NUCLEOTIDE SEQUENCE [LARGE SCALE GENOMIC DNA]</scope>
    <source>
        <strain evidence="1 2">UAMH 11012</strain>
    </source>
</reference>